<organism evidence="2 3">
    <name type="scientific">Methylovulum psychrotolerans</name>
    <dbReference type="NCBI Taxonomy" id="1704499"/>
    <lineage>
        <taxon>Bacteria</taxon>
        <taxon>Pseudomonadati</taxon>
        <taxon>Pseudomonadota</taxon>
        <taxon>Gammaproteobacteria</taxon>
        <taxon>Methylococcales</taxon>
        <taxon>Methylococcaceae</taxon>
        <taxon>Methylovulum</taxon>
    </lineage>
</organism>
<dbReference type="AlphaFoldDB" id="A0A1Z4BYN5"/>
<evidence type="ECO:0000313" key="3">
    <source>
        <dbReference type="Proteomes" id="UP000197019"/>
    </source>
</evidence>
<evidence type="ECO:0000256" key="1">
    <source>
        <dbReference type="SAM" id="MobiDB-lite"/>
    </source>
</evidence>
<dbReference type="EMBL" id="CP022129">
    <property type="protein sequence ID" value="ASF46417.1"/>
    <property type="molecule type" value="Genomic_DNA"/>
</dbReference>
<name>A0A1Z4BYN5_9GAMM</name>
<dbReference type="InterPro" id="IPR021834">
    <property type="entry name" value="DUF3426"/>
</dbReference>
<proteinExistence type="predicted"/>
<dbReference type="Proteomes" id="UP000197019">
    <property type="component" value="Chromosome"/>
</dbReference>
<dbReference type="OrthoDB" id="6717714at2"/>
<feature type="region of interest" description="Disordered" evidence="1">
    <location>
        <begin position="46"/>
        <end position="68"/>
    </location>
</feature>
<reference evidence="2 3" key="1">
    <citation type="submission" date="2017-06" db="EMBL/GenBank/DDBJ databases">
        <title>Genome Sequencing of the methanotroph Methylovulum psychrotolerants str. HV10-M2 isolated from a high-altitude environment.</title>
        <authorList>
            <person name="Mateos-Rivera A."/>
        </authorList>
    </citation>
    <scope>NUCLEOTIDE SEQUENCE [LARGE SCALE GENOMIC DNA]</scope>
    <source>
        <strain evidence="2 3">HV10_M2</strain>
    </source>
</reference>
<keyword evidence="3" id="KW-1185">Reference proteome</keyword>
<sequence>MFTRCPNCLAEQTLTVEQLRITRAITYCPHCASHFDALEQLSARAMAAPETEPAPPQEPTSATDTPSVLPWEKPTAIASPHWRSGVYGGVLLLIGQLGYFHSHAISNNATVRRLCQPLRCPLPPYRNAAELAVIHNVLEPLASHGYLFKALVNNQAAFSQAYPTIVLTLQDYGGNAVAQRRFKPEDYLLNPQNALIRPDATVELSLHIAPTTETVGGYTFDLTY</sequence>
<evidence type="ECO:0000313" key="2">
    <source>
        <dbReference type="EMBL" id="ASF46417.1"/>
    </source>
</evidence>
<protein>
    <recommendedName>
        <fullName evidence="4">DUF3426 domain-containing protein</fullName>
    </recommendedName>
</protein>
<dbReference type="RefSeq" id="WP_088619289.1">
    <property type="nucleotide sequence ID" value="NZ_CP022129.1"/>
</dbReference>
<dbReference type="Pfam" id="PF11906">
    <property type="entry name" value="DUF3426"/>
    <property type="match status" value="1"/>
</dbReference>
<evidence type="ECO:0008006" key="4">
    <source>
        <dbReference type="Google" id="ProtNLM"/>
    </source>
</evidence>
<gene>
    <name evidence="2" type="ORF">CEK71_10200</name>
</gene>
<accession>A0A1Z4BYN5</accession>
<dbReference type="KEGG" id="mpsy:CEK71_10200"/>